<organism evidence="1 2">
    <name type="scientific">Sphaerodactylus townsendi</name>
    <dbReference type="NCBI Taxonomy" id="933632"/>
    <lineage>
        <taxon>Eukaryota</taxon>
        <taxon>Metazoa</taxon>
        <taxon>Chordata</taxon>
        <taxon>Craniata</taxon>
        <taxon>Vertebrata</taxon>
        <taxon>Euteleostomi</taxon>
        <taxon>Lepidosauria</taxon>
        <taxon>Squamata</taxon>
        <taxon>Bifurcata</taxon>
        <taxon>Gekkota</taxon>
        <taxon>Sphaerodactylidae</taxon>
        <taxon>Sphaerodactylus</taxon>
    </lineage>
</organism>
<comment type="caution">
    <text evidence="1">The sequence shown here is derived from an EMBL/GenBank/DDBJ whole genome shotgun (WGS) entry which is preliminary data.</text>
</comment>
<proteinExistence type="predicted"/>
<sequence length="105" mass="11687">MVMGQLLDSPAFHYSRFYCQNQRCIDRDLRFPDVPIMDTFCRTGLLGAAAVRNWTVRMGLLCILIIALHPSSISSKRGTVPVKGTIGYETGNLLDILMPGFGRLP</sequence>
<reference evidence="1" key="1">
    <citation type="submission" date="2021-08" db="EMBL/GenBank/DDBJ databases">
        <title>The first chromosome-level gecko genome reveals the dynamic sex chromosomes of Neotropical dwarf geckos (Sphaerodactylidae: Sphaerodactylus).</title>
        <authorList>
            <person name="Pinto B.J."/>
            <person name="Keating S.E."/>
            <person name="Gamble T."/>
        </authorList>
    </citation>
    <scope>NUCLEOTIDE SEQUENCE</scope>
    <source>
        <strain evidence="1">TG3544</strain>
    </source>
</reference>
<dbReference type="EMBL" id="CM037625">
    <property type="protein sequence ID" value="KAH7998501.1"/>
    <property type="molecule type" value="Genomic_DNA"/>
</dbReference>
<keyword evidence="2" id="KW-1185">Reference proteome</keyword>
<evidence type="ECO:0000313" key="2">
    <source>
        <dbReference type="Proteomes" id="UP000827872"/>
    </source>
</evidence>
<protein>
    <submittedName>
        <fullName evidence="1">Uncharacterized protein</fullName>
    </submittedName>
</protein>
<evidence type="ECO:0000313" key="1">
    <source>
        <dbReference type="EMBL" id="KAH7998501.1"/>
    </source>
</evidence>
<name>A0ACB8EZQ9_9SAUR</name>
<dbReference type="Proteomes" id="UP000827872">
    <property type="component" value="Linkage Group LG12"/>
</dbReference>
<gene>
    <name evidence="1" type="ORF">K3G42_017450</name>
</gene>
<accession>A0ACB8EZQ9</accession>